<keyword evidence="2" id="KW-1185">Reference proteome</keyword>
<dbReference type="EMBL" id="JACHML010000001">
    <property type="protein sequence ID" value="MBB6389982.1"/>
    <property type="molecule type" value="Genomic_DNA"/>
</dbReference>
<protein>
    <submittedName>
        <fullName evidence="1">Uncharacterized protein</fullName>
    </submittedName>
</protein>
<accession>A0A7X0FM12</accession>
<evidence type="ECO:0000313" key="2">
    <source>
        <dbReference type="Proteomes" id="UP000537775"/>
    </source>
</evidence>
<dbReference type="AlphaFoldDB" id="A0A7X0FM12"/>
<gene>
    <name evidence="1" type="ORF">HD594_000295</name>
</gene>
<evidence type="ECO:0000313" key="1">
    <source>
        <dbReference type="EMBL" id="MBB6389982.1"/>
    </source>
</evidence>
<reference evidence="1 2" key="1">
    <citation type="submission" date="2020-08" db="EMBL/GenBank/DDBJ databases">
        <title>Sequencing the genomes of 1000 actinobacteria strains.</title>
        <authorList>
            <person name="Klenk H.-P."/>
        </authorList>
    </citation>
    <scope>NUCLEOTIDE SEQUENCE [LARGE SCALE GENOMIC DNA]</scope>
    <source>
        <strain evidence="1 2">DSM 12511</strain>
    </source>
</reference>
<sequence>MKSARLPRVVAKLPRRGYVLATLTVVDENGFTHHYAPVETPLGALRDAAALMHLQSTAMDTSHDDARSSAS</sequence>
<organism evidence="1 2">
    <name type="scientific">Microbacterium thalassium</name>
    <dbReference type="NCBI Taxonomy" id="362649"/>
    <lineage>
        <taxon>Bacteria</taxon>
        <taxon>Bacillati</taxon>
        <taxon>Actinomycetota</taxon>
        <taxon>Actinomycetes</taxon>
        <taxon>Micrococcales</taxon>
        <taxon>Microbacteriaceae</taxon>
        <taxon>Microbacterium</taxon>
    </lineage>
</organism>
<dbReference type="RefSeq" id="WP_184749257.1">
    <property type="nucleotide sequence ID" value="NZ_BAAAJR010000008.1"/>
</dbReference>
<comment type="caution">
    <text evidence="1">The sequence shown here is derived from an EMBL/GenBank/DDBJ whole genome shotgun (WGS) entry which is preliminary data.</text>
</comment>
<dbReference type="Proteomes" id="UP000537775">
    <property type="component" value="Unassembled WGS sequence"/>
</dbReference>
<name>A0A7X0FM12_9MICO</name>
<proteinExistence type="predicted"/>